<dbReference type="EMBL" id="JABMIG020000388">
    <property type="protein sequence ID" value="KAL3779453.1"/>
    <property type="molecule type" value="Genomic_DNA"/>
</dbReference>
<dbReference type="AlphaFoldDB" id="A0ABD3NVL3"/>
<evidence type="ECO:0000313" key="3">
    <source>
        <dbReference type="Proteomes" id="UP001516023"/>
    </source>
</evidence>
<name>A0ABD3NVL3_9STRA</name>
<reference evidence="2 3" key="1">
    <citation type="journal article" date="2020" name="G3 (Bethesda)">
        <title>Improved Reference Genome for Cyclotella cryptica CCMP332, a Model for Cell Wall Morphogenesis, Salinity Adaptation, and Lipid Production in Diatoms (Bacillariophyta).</title>
        <authorList>
            <person name="Roberts W.R."/>
            <person name="Downey K.M."/>
            <person name="Ruck E.C."/>
            <person name="Traller J.C."/>
            <person name="Alverson A.J."/>
        </authorList>
    </citation>
    <scope>NUCLEOTIDE SEQUENCE [LARGE SCALE GENOMIC DNA]</scope>
    <source>
        <strain evidence="2 3">CCMP332</strain>
    </source>
</reference>
<feature type="compositionally biased region" description="Basic residues" evidence="1">
    <location>
        <begin position="137"/>
        <end position="148"/>
    </location>
</feature>
<protein>
    <submittedName>
        <fullName evidence="2">Uncharacterized protein</fullName>
    </submittedName>
</protein>
<dbReference type="Proteomes" id="UP001516023">
    <property type="component" value="Unassembled WGS sequence"/>
</dbReference>
<evidence type="ECO:0000256" key="1">
    <source>
        <dbReference type="SAM" id="MobiDB-lite"/>
    </source>
</evidence>
<feature type="region of interest" description="Disordered" evidence="1">
    <location>
        <begin position="1"/>
        <end position="183"/>
    </location>
</feature>
<accession>A0ABD3NVL3</accession>
<evidence type="ECO:0000313" key="2">
    <source>
        <dbReference type="EMBL" id="KAL3779453.1"/>
    </source>
</evidence>
<comment type="caution">
    <text evidence="2">The sequence shown here is derived from an EMBL/GenBank/DDBJ whole genome shotgun (WGS) entry which is preliminary data.</text>
</comment>
<gene>
    <name evidence="2" type="ORF">HJC23_012730</name>
</gene>
<feature type="compositionally biased region" description="Low complexity" evidence="1">
    <location>
        <begin position="15"/>
        <end position="26"/>
    </location>
</feature>
<sequence>MARATRSRGALAKLPTKTSIPSSTKSAVQKPVPKKSLSSKLAAAKKRGGGNSKSVRRALGDISNNNDDDTEPEDFGSDQDSVAASVDNYDVIVNAKKGRGDKALAQPNADDDNDDEEEVMSEQSDSNESDYEETTKKSTKRGAKKNAPAKKSVVGRKEQAKRVCSTENLGGKSRSKITRTKLPTFTSKKTQIFEDTPKIEDKDFSNLIGLVRKPEENSNFHADDNFEGGDWRCYGAVDY</sequence>
<feature type="compositionally biased region" description="Acidic residues" evidence="1">
    <location>
        <begin position="109"/>
        <end position="132"/>
    </location>
</feature>
<proteinExistence type="predicted"/>
<keyword evidence="3" id="KW-1185">Reference proteome</keyword>
<feature type="compositionally biased region" description="Acidic residues" evidence="1">
    <location>
        <begin position="66"/>
        <end position="77"/>
    </location>
</feature>
<organism evidence="2 3">
    <name type="scientific">Cyclotella cryptica</name>
    <dbReference type="NCBI Taxonomy" id="29204"/>
    <lineage>
        <taxon>Eukaryota</taxon>
        <taxon>Sar</taxon>
        <taxon>Stramenopiles</taxon>
        <taxon>Ochrophyta</taxon>
        <taxon>Bacillariophyta</taxon>
        <taxon>Coscinodiscophyceae</taxon>
        <taxon>Thalassiosirophycidae</taxon>
        <taxon>Stephanodiscales</taxon>
        <taxon>Stephanodiscaceae</taxon>
        <taxon>Cyclotella</taxon>
    </lineage>
</organism>